<evidence type="ECO:0000313" key="1">
    <source>
        <dbReference type="EMBL" id="OUS47201.1"/>
    </source>
</evidence>
<organism evidence="1">
    <name type="scientific">Ostreococcus tauri</name>
    <name type="common">Marine green alga</name>
    <dbReference type="NCBI Taxonomy" id="70448"/>
    <lineage>
        <taxon>Eukaryota</taxon>
        <taxon>Viridiplantae</taxon>
        <taxon>Chlorophyta</taxon>
        <taxon>Mamiellophyceae</taxon>
        <taxon>Mamiellales</taxon>
        <taxon>Bathycoccaceae</taxon>
        <taxon>Ostreococcus</taxon>
    </lineage>
</organism>
<proteinExistence type="predicted"/>
<protein>
    <submittedName>
        <fullName evidence="1">Uncharacterized protein</fullName>
    </submittedName>
</protein>
<reference evidence="1" key="1">
    <citation type="submission" date="2017-04" db="EMBL/GenBank/DDBJ databases">
        <title>Population genomics of picophytoplankton unveils novel chromosome hypervariability.</title>
        <authorList>
            <consortium name="DOE Joint Genome Institute"/>
            <person name="Blanc-Mathieu R."/>
            <person name="Krasovec M."/>
            <person name="Hebrard M."/>
            <person name="Yau S."/>
            <person name="Desgranges E."/>
            <person name="Martin J."/>
            <person name="Schackwitz W."/>
            <person name="Kuo A."/>
            <person name="Salin G."/>
            <person name="Donnadieu C."/>
            <person name="Desdevises Y."/>
            <person name="Sanchez-Ferandin S."/>
            <person name="Moreau H."/>
            <person name="Rivals E."/>
            <person name="Grigoriev I.V."/>
            <person name="Grimsley N."/>
            <person name="Eyre-Walker A."/>
            <person name="Piganeau G."/>
        </authorList>
    </citation>
    <scope>NUCLEOTIDE SEQUENCE [LARGE SCALE GENOMIC DNA]</scope>
    <source>
        <strain evidence="1">RCC 1115</strain>
    </source>
</reference>
<name>A0A1Y5ICJ6_OSTTA</name>
<dbReference type="AlphaFoldDB" id="A0A1Y5ICJ6"/>
<accession>A0A1Y5ICJ6</accession>
<gene>
    <name evidence="1" type="ORF">BE221DRAFT_190706</name>
</gene>
<dbReference type="EMBL" id="KZ155778">
    <property type="protein sequence ID" value="OUS47201.1"/>
    <property type="molecule type" value="Genomic_DNA"/>
</dbReference>
<sequence>MSPVDDLASAFARSTTLNHDRVASDEDAHALARAFSVPKDFNEILQSKSSVELRRCIVDDDAFDDLLRSTRSVKESTAFARDLTSEIERLSAECERLERDAGHLAGHRAVVENGDLREAEEAYGRVREEVIRRQSTMKTLPALVADARAFAMNLEEQSRADVARATRSKTKFLRDALDDLIERLVERQTRAHRVKLIASIVDPSD</sequence>
<dbReference type="Proteomes" id="UP000195557">
    <property type="component" value="Unassembled WGS sequence"/>
</dbReference>